<dbReference type="KEGG" id="vg:65129656"/>
<dbReference type="GeneID" id="65129656"/>
<reference evidence="1 2" key="1">
    <citation type="submission" date="2020-07" db="EMBL/GenBank/DDBJ databases">
        <title>Taxonomic proposal: Crassvirales, a new order of highly abundant and diverse bacterial viruses.</title>
        <authorList>
            <person name="Shkoporov A.N."/>
            <person name="Stockdale S.R."/>
            <person name="Guerin E."/>
            <person name="Ross R.P."/>
            <person name="Hill C."/>
        </authorList>
    </citation>
    <scope>NUCLEOTIDE SEQUENCE [LARGE SCALE GENOMIC DNA]</scope>
</reference>
<proteinExistence type="predicted"/>
<keyword evidence="2" id="KW-1185">Reference proteome</keyword>
<dbReference type="RefSeq" id="YP_010111293.1">
    <property type="nucleotide sequence ID" value="NC_055880.1"/>
</dbReference>
<evidence type="ECO:0000313" key="2">
    <source>
        <dbReference type="Proteomes" id="UP000594132"/>
    </source>
</evidence>
<evidence type="ECO:0000313" key="1">
    <source>
        <dbReference type="EMBL" id="QOR59135.1"/>
    </source>
</evidence>
<name>A0A7M1RXG4_9CAUD</name>
<protein>
    <submittedName>
        <fullName evidence="1">Uncharacterized protein</fullName>
    </submittedName>
</protein>
<accession>A0A7M1RXG4</accession>
<sequence>MNVNVVAERVRSYINGQITRMAMDNPVVGFMKPIITRVIDNNVYKIEDGLKMIADKDGNIDTEAILTEMLDSVMKAKPFTINTPFIGDIEIGEGLVKLNLPVVNKRIVFNSTDLQELKNLLTK</sequence>
<dbReference type="EMBL" id="MT774387">
    <property type="protein sequence ID" value="QOR59135.1"/>
    <property type="molecule type" value="Genomic_DNA"/>
</dbReference>
<dbReference type="Proteomes" id="UP000594132">
    <property type="component" value="Segment"/>
</dbReference>
<organism evidence="1 2">
    <name type="scientific">uncultured phage cr111_1</name>
    <dbReference type="NCBI Taxonomy" id="2772071"/>
    <lineage>
        <taxon>Viruses</taxon>
        <taxon>Duplodnaviria</taxon>
        <taxon>Heunggongvirae</taxon>
        <taxon>Uroviricota</taxon>
        <taxon>Caudoviricetes</taxon>
        <taxon>Crassvirales</taxon>
        <taxon>Steigviridae</taxon>
        <taxon>Asinivirinae</taxon>
        <taxon>Lahndsivirus</taxon>
        <taxon>Lahndsivirus rarus</taxon>
    </lineage>
</organism>